<dbReference type="OMA" id="MEEPNCK"/>
<dbReference type="OrthoDB" id="1194450at2759"/>
<keyword evidence="4" id="KW-0287">Flowering</keyword>
<dbReference type="Pfam" id="PF07899">
    <property type="entry name" value="Frigida"/>
    <property type="match status" value="1"/>
</dbReference>
<reference evidence="8" key="1">
    <citation type="submission" date="2018-11" db="EMBL/GenBank/DDBJ databases">
        <authorList>
            <person name="Grassa J C."/>
        </authorList>
    </citation>
    <scope>NUCLEOTIDE SEQUENCE [LARGE SCALE GENOMIC DNA]</scope>
</reference>
<keyword evidence="5" id="KW-0175">Coiled coil</keyword>
<keyword evidence="2" id="KW-0217">Developmental protein</keyword>
<dbReference type="SUPFAM" id="SSF53098">
    <property type="entry name" value="Ribonuclease H-like"/>
    <property type="match status" value="1"/>
</dbReference>
<dbReference type="EnsemblPlants" id="evm.model.03.277">
    <property type="protein sequence ID" value="cds.evm.model.03.277"/>
    <property type="gene ID" value="evm.TU.03.277"/>
</dbReference>
<evidence type="ECO:0000256" key="3">
    <source>
        <dbReference type="ARBA" id="ARBA00022782"/>
    </source>
</evidence>
<dbReference type="Proteomes" id="UP000596661">
    <property type="component" value="Chromosome 3"/>
</dbReference>
<dbReference type="InterPro" id="IPR036397">
    <property type="entry name" value="RNaseH_sf"/>
</dbReference>
<keyword evidence="9" id="KW-1185">Reference proteome</keyword>
<evidence type="ECO:0000256" key="1">
    <source>
        <dbReference type="ARBA" id="ARBA00008956"/>
    </source>
</evidence>
<feature type="coiled-coil region" evidence="5">
    <location>
        <begin position="80"/>
        <end position="153"/>
    </location>
</feature>
<dbReference type="AlphaFoldDB" id="A0A803P8B8"/>
<evidence type="ECO:0000256" key="5">
    <source>
        <dbReference type="SAM" id="Coils"/>
    </source>
</evidence>
<sequence length="1009" mass="116796">MENQGSALDFELWQLRHENMSKTLEEFHCTTFTKCKDIENQLDSNWKWLKAHSEQLVQRENEVLSKEKQFEAKELELKQLDGMQKSSLELSKEIEQKQKQCRGIEIRIEEKEREFLNINSSVLDAESKLDTLQRSIEEQAQKHEGMLKEYKQVSELKEDLLYKKQSFLEKCMKEIELQEDLLGKKQKSLENCTKKIELKEDLLGKMQRSVENYMEDCKVRESFIDNYDKQIKLKEEKLVSYQTLIDECSDELNLKKHQLDLVQKLKAENSDSLHKLMENCDHKVEEKEKNFENFVKELKLKEQFLESKLEELDLFDKKVVGCFKELELKERQFEKKANEFKLKESEFERKANEFKLKEREFERKANKFKLKESVFQRKENEFTLKESEFQRKASEFELKERNFERMDNEYRLKESEFQRKASEFELKERDFERMANEFRLKESEFQRKASPFELKERDFERMANEFKLKESEFRRKVSEFELRQKGFAPIERSPVLVVKEKTNLSSASPLSCVTNGEKDLFWLLNEYLQKHDLVCSQILSVVKASSSSDPAKLVLDTINKIYHLHSAREKIEFEDSIARRGCSLLSEMLLKVSPEINPQVRKEAMKLASAWKASLNVASDNFEVWSLLQFLASFKLASAFDVNELHYLLDAAGLIIQTSQLRSPHGDIEECVRTLIQGEEIIRAVRLICRLKLRDMFPPLQLLIKFLEDIERSTQKSYEERKFYKAKKQSIDKEVAALKGVSECMKFCNLESEILSNKISKRFGILENMSQSLGREVDPSPKKKQRKIGSNPKENFARCSLTTKLGETVGAGSRSSGSRLPQSSSPLKIGTTTPPLAPKVANSIVGSYRSPGSASWTKPPKGSVKLNFSHTARPECSFLSVVARSHNEVLAIKCRKIGQSNPLTAEALAALGALTLASSEKWDTIFLEGESLLLMNNLQGISEPMKSISSVVSDSIAKMKTFKQVIASWIPAEANTMARNVARWAADNNVNGSSWISVPSDLVYKFYKV</sequence>
<dbReference type="InterPro" id="IPR012474">
    <property type="entry name" value="Frigida"/>
</dbReference>
<dbReference type="EMBL" id="UZAU01000251">
    <property type="status" value="NOT_ANNOTATED_CDS"/>
    <property type="molecule type" value="Genomic_DNA"/>
</dbReference>
<reference evidence="8" key="2">
    <citation type="submission" date="2021-03" db="UniProtKB">
        <authorList>
            <consortium name="EnsemblPlants"/>
        </authorList>
    </citation>
    <scope>IDENTIFICATION</scope>
</reference>
<name>A0A803P8B8_CANSA</name>
<feature type="region of interest" description="Disordered" evidence="6">
    <location>
        <begin position="808"/>
        <end position="835"/>
    </location>
</feature>
<dbReference type="GO" id="GO:0030154">
    <property type="term" value="P:cell differentiation"/>
    <property type="evidence" value="ECO:0007669"/>
    <property type="project" value="UniProtKB-KW"/>
</dbReference>
<dbReference type="GO" id="GO:0003676">
    <property type="term" value="F:nucleic acid binding"/>
    <property type="evidence" value="ECO:0007669"/>
    <property type="project" value="InterPro"/>
</dbReference>
<dbReference type="PANTHER" id="PTHR31791">
    <property type="entry name" value="FRIGIDA-LIKE PROTEIN 3-RELATED"/>
    <property type="match status" value="1"/>
</dbReference>
<evidence type="ECO:0000313" key="9">
    <source>
        <dbReference type="Proteomes" id="UP000596661"/>
    </source>
</evidence>
<evidence type="ECO:0000256" key="6">
    <source>
        <dbReference type="SAM" id="MobiDB-lite"/>
    </source>
</evidence>
<feature type="domain" description="RNase H type-1" evidence="7">
    <location>
        <begin position="881"/>
        <end position="985"/>
    </location>
</feature>
<dbReference type="Pfam" id="PF13456">
    <property type="entry name" value="RVT_3"/>
    <property type="match status" value="1"/>
</dbReference>
<accession>A0A803P8B8</accession>
<evidence type="ECO:0000256" key="2">
    <source>
        <dbReference type="ARBA" id="ARBA00022473"/>
    </source>
</evidence>
<dbReference type="GO" id="GO:0009908">
    <property type="term" value="P:flower development"/>
    <property type="evidence" value="ECO:0007669"/>
    <property type="project" value="UniProtKB-KW"/>
</dbReference>
<feature type="region of interest" description="Disordered" evidence="6">
    <location>
        <begin position="773"/>
        <end position="793"/>
    </location>
</feature>
<evidence type="ECO:0000313" key="8">
    <source>
        <dbReference type="EnsemblPlants" id="cds.evm.model.03.277"/>
    </source>
</evidence>
<feature type="compositionally biased region" description="Low complexity" evidence="6">
    <location>
        <begin position="812"/>
        <end position="827"/>
    </location>
</feature>
<dbReference type="Gramene" id="evm.model.03.277">
    <property type="protein sequence ID" value="cds.evm.model.03.277"/>
    <property type="gene ID" value="evm.TU.03.277"/>
</dbReference>
<dbReference type="GO" id="GO:0004523">
    <property type="term" value="F:RNA-DNA hybrid ribonuclease activity"/>
    <property type="evidence" value="ECO:0007669"/>
    <property type="project" value="InterPro"/>
</dbReference>
<protein>
    <recommendedName>
        <fullName evidence="7">RNase H type-1 domain-containing protein</fullName>
    </recommendedName>
</protein>
<comment type="similarity">
    <text evidence="1">Belongs to the Frigida family.</text>
</comment>
<evidence type="ECO:0000256" key="4">
    <source>
        <dbReference type="ARBA" id="ARBA00023089"/>
    </source>
</evidence>
<keyword evidence="3" id="KW-0221">Differentiation</keyword>
<dbReference type="InterPro" id="IPR012337">
    <property type="entry name" value="RNaseH-like_sf"/>
</dbReference>
<dbReference type="InterPro" id="IPR002156">
    <property type="entry name" value="RNaseH_domain"/>
</dbReference>
<dbReference type="Gene3D" id="3.30.420.10">
    <property type="entry name" value="Ribonuclease H-like superfamily/Ribonuclease H"/>
    <property type="match status" value="1"/>
</dbReference>
<dbReference type="PANTHER" id="PTHR31791:SF70">
    <property type="entry name" value="FRIGIDA-LIKE PROTEIN"/>
    <property type="match status" value="1"/>
</dbReference>
<evidence type="ECO:0000259" key="7">
    <source>
        <dbReference type="Pfam" id="PF13456"/>
    </source>
</evidence>
<proteinExistence type="inferred from homology"/>
<organism evidence="8 9">
    <name type="scientific">Cannabis sativa</name>
    <name type="common">Hemp</name>
    <name type="synonym">Marijuana</name>
    <dbReference type="NCBI Taxonomy" id="3483"/>
    <lineage>
        <taxon>Eukaryota</taxon>
        <taxon>Viridiplantae</taxon>
        <taxon>Streptophyta</taxon>
        <taxon>Embryophyta</taxon>
        <taxon>Tracheophyta</taxon>
        <taxon>Spermatophyta</taxon>
        <taxon>Magnoliopsida</taxon>
        <taxon>eudicotyledons</taxon>
        <taxon>Gunneridae</taxon>
        <taxon>Pentapetalae</taxon>
        <taxon>rosids</taxon>
        <taxon>fabids</taxon>
        <taxon>Rosales</taxon>
        <taxon>Cannabaceae</taxon>
        <taxon>Cannabis</taxon>
    </lineage>
</organism>